<feature type="domain" description="Glycosyl transferase family 1" evidence="3">
    <location>
        <begin position="189"/>
        <end position="338"/>
    </location>
</feature>
<dbReference type="EC" id="2.4.-.-" evidence="5"/>
<protein>
    <submittedName>
        <fullName evidence="5">Glycosyltransferase</fullName>
        <ecNumber evidence="5">2.4.-.-</ecNumber>
    </submittedName>
</protein>
<evidence type="ECO:0000313" key="6">
    <source>
        <dbReference type="Proteomes" id="UP001596227"/>
    </source>
</evidence>
<feature type="domain" description="Glycosyltransferase subfamily 4-like N-terminal" evidence="4">
    <location>
        <begin position="28"/>
        <end position="157"/>
    </location>
</feature>
<comment type="caution">
    <text evidence="5">The sequence shown here is derived from an EMBL/GenBank/DDBJ whole genome shotgun (WGS) entry which is preliminary data.</text>
</comment>
<evidence type="ECO:0000256" key="2">
    <source>
        <dbReference type="ARBA" id="ARBA00022679"/>
    </source>
</evidence>
<accession>A0ABW1UEY0</accession>
<proteinExistence type="predicted"/>
<evidence type="ECO:0000259" key="3">
    <source>
        <dbReference type="Pfam" id="PF00534"/>
    </source>
</evidence>
<evidence type="ECO:0000259" key="4">
    <source>
        <dbReference type="Pfam" id="PF13439"/>
    </source>
</evidence>
<keyword evidence="6" id="KW-1185">Reference proteome</keyword>
<sequence length="378" mass="43374">MRIVMIDDNDIVSDSRILKEAVSLQTRHEVLILGMASDKCQTKIIRYRGTKLRVNYIALMPNVTTKFERFLRYMIFQFRVGRWLRKHKGEYDVVHASHLSTAWISEFSVSKQHKVVFDVPDYFTDSRRFMTPIKFAIKKVETFFLNHADAVIITSEERVTQINPAKPRLLAVVFNSPDVPKTSRVAVNQKSDKTKIKLAYIGGLTPFRMLPELLKVVEKDERLTLEIAGSGILEQQVKLFERNCDRIHFLGQVPYEQVLSIEQQADILTALYDPAIANHRYASPNKFFEAMALGKPVVMVLGTGMATNLSDNGYGAVISGTGQIDLANGINLLIDNRECWPRNAVRMQCDFEKKFSWRIMEKRILALYDTFEDDTIED</sequence>
<evidence type="ECO:0000256" key="1">
    <source>
        <dbReference type="ARBA" id="ARBA00022676"/>
    </source>
</evidence>
<keyword evidence="1 5" id="KW-0328">Glycosyltransferase</keyword>
<dbReference type="InterPro" id="IPR028098">
    <property type="entry name" value="Glyco_trans_4-like_N"/>
</dbReference>
<reference evidence="6" key="1">
    <citation type="journal article" date="2019" name="Int. J. Syst. Evol. Microbiol.">
        <title>The Global Catalogue of Microorganisms (GCM) 10K type strain sequencing project: providing services to taxonomists for standard genome sequencing and annotation.</title>
        <authorList>
            <consortium name="The Broad Institute Genomics Platform"/>
            <consortium name="The Broad Institute Genome Sequencing Center for Infectious Disease"/>
            <person name="Wu L."/>
            <person name="Ma J."/>
        </authorList>
    </citation>
    <scope>NUCLEOTIDE SEQUENCE [LARGE SCALE GENOMIC DNA]</scope>
    <source>
        <strain evidence="6">CCM 8934</strain>
    </source>
</reference>
<gene>
    <name evidence="5" type="ORF">ACFQH1_05655</name>
</gene>
<dbReference type="InterPro" id="IPR001296">
    <property type="entry name" value="Glyco_trans_1"/>
</dbReference>
<dbReference type="Pfam" id="PF00534">
    <property type="entry name" value="Glycos_transf_1"/>
    <property type="match status" value="1"/>
</dbReference>
<dbReference type="SUPFAM" id="SSF53756">
    <property type="entry name" value="UDP-Glycosyltransferase/glycogen phosphorylase"/>
    <property type="match status" value="1"/>
</dbReference>
<dbReference type="Pfam" id="PF13439">
    <property type="entry name" value="Glyco_transf_4"/>
    <property type="match status" value="1"/>
</dbReference>
<dbReference type="Proteomes" id="UP001596227">
    <property type="component" value="Unassembled WGS sequence"/>
</dbReference>
<evidence type="ECO:0000313" key="5">
    <source>
        <dbReference type="EMBL" id="MFC6294681.1"/>
    </source>
</evidence>
<dbReference type="Gene3D" id="3.40.50.2000">
    <property type="entry name" value="Glycogen Phosphorylase B"/>
    <property type="match status" value="2"/>
</dbReference>
<keyword evidence="2 5" id="KW-0808">Transferase</keyword>
<dbReference type="PANTHER" id="PTHR12526">
    <property type="entry name" value="GLYCOSYLTRANSFERASE"/>
    <property type="match status" value="1"/>
</dbReference>
<dbReference type="RefSeq" id="WP_137606428.1">
    <property type="nucleotide sequence ID" value="NZ_BJDH01000002.1"/>
</dbReference>
<dbReference type="EMBL" id="JBHSSB010000015">
    <property type="protein sequence ID" value="MFC6294681.1"/>
    <property type="molecule type" value="Genomic_DNA"/>
</dbReference>
<name>A0ABW1UEY0_9LACO</name>
<organism evidence="5 6">
    <name type="scientific">Lactiplantibacillus daoliensis</name>
    <dbReference type="NCBI Taxonomy" id="2559916"/>
    <lineage>
        <taxon>Bacteria</taxon>
        <taxon>Bacillati</taxon>
        <taxon>Bacillota</taxon>
        <taxon>Bacilli</taxon>
        <taxon>Lactobacillales</taxon>
        <taxon>Lactobacillaceae</taxon>
        <taxon>Lactiplantibacillus</taxon>
    </lineage>
</organism>
<dbReference type="PANTHER" id="PTHR12526:SF629">
    <property type="entry name" value="TEICHURONIC ACID BIOSYNTHESIS GLYCOSYLTRANSFERASE TUAH-RELATED"/>
    <property type="match status" value="1"/>
</dbReference>
<dbReference type="GO" id="GO:0016757">
    <property type="term" value="F:glycosyltransferase activity"/>
    <property type="evidence" value="ECO:0007669"/>
    <property type="project" value="UniProtKB-KW"/>
</dbReference>